<dbReference type="InterPro" id="IPR011761">
    <property type="entry name" value="ATP-grasp"/>
</dbReference>
<name>A0A4P6ZVT7_9BACL</name>
<dbReference type="OrthoDB" id="24041at2"/>
<evidence type="ECO:0000259" key="5">
    <source>
        <dbReference type="PROSITE" id="PS50975"/>
    </source>
</evidence>
<proteinExistence type="predicted"/>
<evidence type="ECO:0000256" key="1">
    <source>
        <dbReference type="ARBA" id="ARBA00022598"/>
    </source>
</evidence>
<dbReference type="PROSITE" id="PS50975">
    <property type="entry name" value="ATP_GRASP"/>
    <property type="match status" value="1"/>
</dbReference>
<sequence>MNIIFFSPHFPQNSTYFCINLKNSGANVLGIGDTPYDALSDKLKEALTDYIQIRNMEDYDEVLKSVGYFTHKFGKIDRFESLNDHWLELEAKIRTDFNIYGTKLDSVYDVIHKSKMKKFFEKCDVTMIRSIKDINYTKSVNFIKTVGYPIVIKPDLGAGASMTSKINNDQELNQFFEHKPGEVNFIAEEFIEGNVLTYDGLIDRDGVVQLAATHLFDQSIMKVVNTNDHLHYYCLKEVPTKIKLAGQSILRAFDIKERFFHIELFESKKNGKLYALEVNMRPPGAWMPDAINFTYDCDVYKEWANMVVHNHVNTTKEGKYFTAYASRKDHKHYVHSHEDILSIFSPYLVNHNRIEDVFSQAMGNYAFQFRADTLEKVQSIVSYVQEEMRN</sequence>
<evidence type="ECO:0000313" key="6">
    <source>
        <dbReference type="EMBL" id="QBP40139.1"/>
    </source>
</evidence>
<dbReference type="KEGG" id="panc:E2636_02775"/>
<keyword evidence="1" id="KW-0436">Ligase</keyword>
<dbReference type="InterPro" id="IPR013815">
    <property type="entry name" value="ATP_grasp_subdomain_1"/>
</dbReference>
<evidence type="ECO:0000256" key="2">
    <source>
        <dbReference type="ARBA" id="ARBA00022741"/>
    </source>
</evidence>
<dbReference type="InterPro" id="IPR052032">
    <property type="entry name" value="ATP-dep_AA_Ligase"/>
</dbReference>
<dbReference type="Gene3D" id="3.30.470.20">
    <property type="entry name" value="ATP-grasp fold, B domain"/>
    <property type="match status" value="1"/>
</dbReference>
<evidence type="ECO:0000313" key="7">
    <source>
        <dbReference type="Proteomes" id="UP000294292"/>
    </source>
</evidence>
<evidence type="ECO:0000256" key="3">
    <source>
        <dbReference type="ARBA" id="ARBA00022840"/>
    </source>
</evidence>
<dbReference type="EMBL" id="CP038015">
    <property type="protein sequence ID" value="QBP40139.1"/>
    <property type="molecule type" value="Genomic_DNA"/>
</dbReference>
<dbReference type="PANTHER" id="PTHR43585">
    <property type="entry name" value="FUMIPYRROLE BIOSYNTHESIS PROTEIN C"/>
    <property type="match status" value="1"/>
</dbReference>
<dbReference type="Proteomes" id="UP000294292">
    <property type="component" value="Chromosome"/>
</dbReference>
<organism evidence="6 7">
    <name type="scientific">Paenisporosarcina antarctica</name>
    <dbReference type="NCBI Taxonomy" id="417367"/>
    <lineage>
        <taxon>Bacteria</taxon>
        <taxon>Bacillati</taxon>
        <taxon>Bacillota</taxon>
        <taxon>Bacilli</taxon>
        <taxon>Bacillales</taxon>
        <taxon>Caryophanaceae</taxon>
        <taxon>Paenisporosarcina</taxon>
    </lineage>
</organism>
<dbReference type="GO" id="GO:0016874">
    <property type="term" value="F:ligase activity"/>
    <property type="evidence" value="ECO:0007669"/>
    <property type="project" value="UniProtKB-KW"/>
</dbReference>
<keyword evidence="2 4" id="KW-0547">Nucleotide-binding</keyword>
<feature type="domain" description="ATP-grasp" evidence="5">
    <location>
        <begin position="117"/>
        <end position="308"/>
    </location>
</feature>
<dbReference type="Gene3D" id="3.30.1490.20">
    <property type="entry name" value="ATP-grasp fold, A domain"/>
    <property type="match status" value="1"/>
</dbReference>
<dbReference type="RefSeq" id="WP_134208797.1">
    <property type="nucleotide sequence ID" value="NZ_CP038015.1"/>
</dbReference>
<accession>A0A4P6ZVT7</accession>
<dbReference type="GO" id="GO:0005524">
    <property type="term" value="F:ATP binding"/>
    <property type="evidence" value="ECO:0007669"/>
    <property type="project" value="UniProtKB-UniRule"/>
</dbReference>
<evidence type="ECO:0000256" key="4">
    <source>
        <dbReference type="PROSITE-ProRule" id="PRU00409"/>
    </source>
</evidence>
<dbReference type="PANTHER" id="PTHR43585:SF2">
    <property type="entry name" value="ATP-GRASP ENZYME FSQD"/>
    <property type="match status" value="1"/>
</dbReference>
<dbReference type="Pfam" id="PF13535">
    <property type="entry name" value="ATP-grasp_4"/>
    <property type="match status" value="1"/>
</dbReference>
<keyword evidence="3 4" id="KW-0067">ATP-binding</keyword>
<reference evidence="6 7" key="1">
    <citation type="submission" date="2019-03" db="EMBL/GenBank/DDBJ databases">
        <title>Complete genome sequence of Paenisporosarcina antarctica CGMCC 1.6503T.</title>
        <authorList>
            <person name="Rong J.-C."/>
            <person name="Chi N.-Y."/>
            <person name="Zhang Q.-F."/>
        </authorList>
    </citation>
    <scope>NUCLEOTIDE SEQUENCE [LARGE SCALE GENOMIC DNA]</scope>
    <source>
        <strain evidence="6 7">CGMCC 1.6503</strain>
    </source>
</reference>
<protein>
    <submittedName>
        <fullName evidence="6">ATP-grasp domain-containing protein</fullName>
    </submittedName>
</protein>
<dbReference type="AlphaFoldDB" id="A0A4P6ZVT7"/>
<gene>
    <name evidence="6" type="ORF">E2636_02775</name>
</gene>
<keyword evidence="7" id="KW-1185">Reference proteome</keyword>
<dbReference type="GO" id="GO:0046872">
    <property type="term" value="F:metal ion binding"/>
    <property type="evidence" value="ECO:0007669"/>
    <property type="project" value="InterPro"/>
</dbReference>
<dbReference type="Gene3D" id="3.40.50.20">
    <property type="match status" value="1"/>
</dbReference>
<dbReference type="SUPFAM" id="SSF56059">
    <property type="entry name" value="Glutathione synthetase ATP-binding domain-like"/>
    <property type="match status" value="1"/>
</dbReference>